<proteinExistence type="predicted"/>
<dbReference type="SUPFAM" id="SSF47413">
    <property type="entry name" value="lambda repressor-like DNA-binding domains"/>
    <property type="match status" value="1"/>
</dbReference>
<keyword evidence="4" id="KW-0804">Transcription</keyword>
<dbReference type="InterPro" id="IPR028082">
    <property type="entry name" value="Peripla_BP_I"/>
</dbReference>
<evidence type="ECO:0000313" key="7">
    <source>
        <dbReference type="Proteomes" id="UP000448177"/>
    </source>
</evidence>
<dbReference type="CDD" id="cd01392">
    <property type="entry name" value="HTH_LacI"/>
    <property type="match status" value="1"/>
</dbReference>
<dbReference type="PANTHER" id="PTHR30146">
    <property type="entry name" value="LACI-RELATED TRANSCRIPTIONAL REPRESSOR"/>
    <property type="match status" value="1"/>
</dbReference>
<reference evidence="6 7" key="1">
    <citation type="journal article" date="2019" name="Nat. Med.">
        <title>A library of human gut bacterial isolates paired with longitudinal multiomics data enables mechanistic microbiome research.</title>
        <authorList>
            <person name="Poyet M."/>
            <person name="Groussin M."/>
            <person name="Gibbons S.M."/>
            <person name="Avila-Pacheco J."/>
            <person name="Jiang X."/>
            <person name="Kearney S.M."/>
            <person name="Perrotta A.R."/>
            <person name="Berdy B."/>
            <person name="Zhao S."/>
            <person name="Lieberman T.D."/>
            <person name="Swanson P.K."/>
            <person name="Smith M."/>
            <person name="Roesemann S."/>
            <person name="Alexander J.E."/>
            <person name="Rich S.A."/>
            <person name="Livny J."/>
            <person name="Vlamakis H."/>
            <person name="Clish C."/>
            <person name="Bullock K."/>
            <person name="Deik A."/>
            <person name="Scott J."/>
            <person name="Pierce K.A."/>
            <person name="Xavier R.J."/>
            <person name="Alm E.J."/>
        </authorList>
    </citation>
    <scope>NUCLEOTIDE SEQUENCE [LARGE SCALE GENOMIC DNA]</scope>
    <source>
        <strain evidence="6 7">BIOML-A1</strain>
    </source>
</reference>
<dbReference type="SUPFAM" id="SSF53822">
    <property type="entry name" value="Periplasmic binding protein-like I"/>
    <property type="match status" value="1"/>
</dbReference>
<organism evidence="6 7">
    <name type="scientific">Mediterraneibacter faecis</name>
    <dbReference type="NCBI Taxonomy" id="592978"/>
    <lineage>
        <taxon>Bacteria</taxon>
        <taxon>Bacillati</taxon>
        <taxon>Bacillota</taxon>
        <taxon>Clostridia</taxon>
        <taxon>Lachnospirales</taxon>
        <taxon>Lachnospiraceae</taxon>
        <taxon>Mediterraneibacter</taxon>
    </lineage>
</organism>
<evidence type="ECO:0000256" key="1">
    <source>
        <dbReference type="ARBA" id="ARBA00022491"/>
    </source>
</evidence>
<dbReference type="Gene3D" id="3.40.50.2300">
    <property type="match status" value="2"/>
</dbReference>
<dbReference type="Pfam" id="PF00356">
    <property type="entry name" value="LacI"/>
    <property type="match status" value="1"/>
</dbReference>
<name>A0A844KE56_9FIRM</name>
<comment type="caution">
    <text evidence="6">The sequence shown here is derived from an EMBL/GenBank/DDBJ whole genome shotgun (WGS) entry which is preliminary data.</text>
</comment>
<dbReference type="EMBL" id="WNAF01000003">
    <property type="protein sequence ID" value="MTR76341.1"/>
    <property type="molecule type" value="Genomic_DNA"/>
</dbReference>
<dbReference type="Pfam" id="PF00532">
    <property type="entry name" value="Peripla_BP_1"/>
    <property type="match status" value="1"/>
</dbReference>
<dbReference type="PANTHER" id="PTHR30146:SF148">
    <property type="entry name" value="HTH-TYPE TRANSCRIPTIONAL REPRESSOR PURR-RELATED"/>
    <property type="match status" value="1"/>
</dbReference>
<gene>
    <name evidence="6" type="ORF">GMD21_06590</name>
</gene>
<dbReference type="AlphaFoldDB" id="A0A844KE56"/>
<dbReference type="SMART" id="SM00354">
    <property type="entry name" value="HTH_LACI"/>
    <property type="match status" value="1"/>
</dbReference>
<dbReference type="CDD" id="cd06267">
    <property type="entry name" value="PBP1_LacI_sugar_binding-like"/>
    <property type="match status" value="1"/>
</dbReference>
<dbReference type="PROSITE" id="PS50932">
    <property type="entry name" value="HTH_LACI_2"/>
    <property type="match status" value="1"/>
</dbReference>
<dbReference type="GO" id="GO:0000976">
    <property type="term" value="F:transcription cis-regulatory region binding"/>
    <property type="evidence" value="ECO:0007669"/>
    <property type="project" value="TreeGrafter"/>
</dbReference>
<evidence type="ECO:0000256" key="2">
    <source>
        <dbReference type="ARBA" id="ARBA00023015"/>
    </source>
</evidence>
<dbReference type="Proteomes" id="UP000448177">
    <property type="component" value="Unassembled WGS sequence"/>
</dbReference>
<evidence type="ECO:0000259" key="5">
    <source>
        <dbReference type="PROSITE" id="PS50932"/>
    </source>
</evidence>
<evidence type="ECO:0000256" key="4">
    <source>
        <dbReference type="ARBA" id="ARBA00023163"/>
    </source>
</evidence>
<dbReference type="GO" id="GO:0003700">
    <property type="term" value="F:DNA-binding transcription factor activity"/>
    <property type="evidence" value="ECO:0007669"/>
    <property type="project" value="TreeGrafter"/>
</dbReference>
<dbReference type="Gene3D" id="1.10.260.40">
    <property type="entry name" value="lambda repressor-like DNA-binding domains"/>
    <property type="match status" value="1"/>
</dbReference>
<evidence type="ECO:0000313" key="6">
    <source>
        <dbReference type="EMBL" id="MTR76341.1"/>
    </source>
</evidence>
<accession>A0A844KE56</accession>
<dbReference type="InterPro" id="IPR010982">
    <property type="entry name" value="Lambda_DNA-bd_dom_sf"/>
</dbReference>
<keyword evidence="7" id="KW-1185">Reference proteome</keyword>
<evidence type="ECO:0000256" key="3">
    <source>
        <dbReference type="ARBA" id="ARBA00023125"/>
    </source>
</evidence>
<keyword evidence="2" id="KW-0805">Transcription regulation</keyword>
<protein>
    <submittedName>
        <fullName evidence="6">Substrate-binding domain-containing protein</fullName>
    </submittedName>
</protein>
<sequence>MKGGIILASTIRDVAARAGLSVGTVSKYINGKTVKENTRLAIEEAIKELDFHPNNIAKGLRNAKSFSVAILLPMLDSTFCTSMISSIESTLLPLGYSVIVCECHNNAEMELRKTQYLIDRMVDGIVLIPYASDGKQIEMIQKSNIPLILLDQEIQDHATDCIVLDNELAGYESTQRLIDLGHKDIAIITGSPNHYTSNGRLNGYKKAMTNAGLTITDDYIQCGDYCIDGGYEAMMRLCKLQKRPTAIFISNYDMTIGAYLAINYLRLKIPDDISVIGFDNFPLANVVNPPLSFAEQPTNVMGTEAGKLLYRRICGDYSDYPKTIMHKPTMHYKESIRQLT</sequence>
<dbReference type="InterPro" id="IPR001761">
    <property type="entry name" value="Peripla_BP/Lac1_sug-bd_dom"/>
</dbReference>
<keyword evidence="3" id="KW-0238">DNA-binding</keyword>
<dbReference type="InterPro" id="IPR000843">
    <property type="entry name" value="HTH_LacI"/>
</dbReference>
<feature type="domain" description="HTH lacI-type" evidence="5">
    <location>
        <begin position="9"/>
        <end position="62"/>
    </location>
</feature>
<keyword evidence="1" id="KW-0678">Repressor</keyword>